<name>A0AAU7X9D0_9HYPH</name>
<gene>
    <name evidence="1" type="ORF">ABS361_22550</name>
</gene>
<sequence>MLDLPPADPSHDAYEIIPGDPGLGVVIVADHASNRIPPEYADLGLPRRELERHIGYDIGVAMVVRELARRMGVPAVLSTFSRLLIDPNRGADDPTLVMRLSDGAIVPGNARIGAEEKNRRIARFWRPYHTAVAGTIEAALASGRPPVVLSVHSFTPVWRGWPRPWHVGVLWDNDPRLPDRLLSAFRADPDLVVGDNEPYSGVLRGDSMFQHGTELGLAHAIVEIRQDLIADAPGALRWAERLAAVMERLVGAEDLHVQRFFGSRSGPVTPRF</sequence>
<proteinExistence type="predicted"/>
<evidence type="ECO:0000313" key="1">
    <source>
        <dbReference type="EMBL" id="XBY44736.1"/>
    </source>
</evidence>
<organism evidence="1">
    <name type="scientific">Methyloraptor flagellatus</name>
    <dbReference type="NCBI Taxonomy" id="3162530"/>
    <lineage>
        <taxon>Bacteria</taxon>
        <taxon>Pseudomonadati</taxon>
        <taxon>Pseudomonadota</taxon>
        <taxon>Alphaproteobacteria</taxon>
        <taxon>Hyphomicrobiales</taxon>
        <taxon>Ancalomicrobiaceae</taxon>
        <taxon>Methyloraptor</taxon>
    </lineage>
</organism>
<dbReference type="SUPFAM" id="SSF53187">
    <property type="entry name" value="Zn-dependent exopeptidases"/>
    <property type="match status" value="1"/>
</dbReference>
<accession>A0AAU7X9D0</accession>
<protein>
    <submittedName>
        <fullName evidence="1">N-formylglutamate amidohydrolase</fullName>
    </submittedName>
</protein>
<dbReference type="Pfam" id="PF05013">
    <property type="entry name" value="FGase"/>
    <property type="match status" value="1"/>
</dbReference>
<dbReference type="InterPro" id="IPR007709">
    <property type="entry name" value="N-FG_amidohydro"/>
</dbReference>
<dbReference type="Gene3D" id="3.40.630.40">
    <property type="entry name" value="Zn-dependent exopeptidases"/>
    <property type="match status" value="1"/>
</dbReference>
<dbReference type="RefSeq" id="WP_407049828.1">
    <property type="nucleotide sequence ID" value="NZ_CP158568.1"/>
</dbReference>
<dbReference type="KEGG" id="mflg:ABS361_22550"/>
<dbReference type="InterPro" id="IPR011227">
    <property type="entry name" value="UCP029730"/>
</dbReference>
<dbReference type="EMBL" id="CP158568">
    <property type="protein sequence ID" value="XBY44736.1"/>
    <property type="molecule type" value="Genomic_DNA"/>
</dbReference>
<reference evidence="1" key="1">
    <citation type="submission" date="2024-06" db="EMBL/GenBank/DDBJ databases">
        <title>Methylostella associata gen. nov., sp. nov., a novel Ancalomicrobiaceae-affiliated facultatively methylotrophic bacteria that feed on methanotrophs of the genus Methylococcus.</title>
        <authorList>
            <person name="Saltykova V."/>
            <person name="Danilova O.V."/>
            <person name="Oshkin I.Y."/>
            <person name="Belova S.E."/>
            <person name="Pimenov N.V."/>
            <person name="Dedysh S.N."/>
        </authorList>
    </citation>
    <scope>NUCLEOTIDE SEQUENCE</scope>
    <source>
        <strain evidence="1">S20</strain>
    </source>
</reference>
<dbReference type="AlphaFoldDB" id="A0AAU7X9D0"/>
<dbReference type="PIRSF" id="PIRSF029730">
    <property type="entry name" value="UCP029730"/>
    <property type="match status" value="1"/>
</dbReference>